<dbReference type="GO" id="GO:0005739">
    <property type="term" value="C:mitochondrion"/>
    <property type="evidence" value="ECO:0007669"/>
    <property type="project" value="UniProtKB-SubCell"/>
</dbReference>
<evidence type="ECO:0000313" key="4">
    <source>
        <dbReference type="Proteomes" id="UP000037751"/>
    </source>
</evidence>
<evidence type="ECO:0000256" key="2">
    <source>
        <dbReference type="ARBA" id="ARBA00023128"/>
    </source>
</evidence>
<dbReference type="Proteomes" id="UP000037751">
    <property type="component" value="Unassembled WGS sequence"/>
</dbReference>
<dbReference type="GeneID" id="28729212"/>
<proteinExistence type="predicted"/>
<dbReference type="OrthoDB" id="20734at2759"/>
<dbReference type="AlphaFoldDB" id="A0A0M9VMR9"/>
<dbReference type="VEuPathDB" id="FungiDB:Malapachy_2850"/>
<dbReference type="EMBL" id="LGAV01000011">
    <property type="protein sequence ID" value="KOS12562.1"/>
    <property type="molecule type" value="Genomic_DNA"/>
</dbReference>
<protein>
    <recommendedName>
        <fullName evidence="5">Restriction endonuclease type IV Mrr domain-containing protein</fullName>
    </recommendedName>
</protein>
<evidence type="ECO:0008006" key="5">
    <source>
        <dbReference type="Google" id="ProtNLM"/>
    </source>
</evidence>
<dbReference type="RefSeq" id="XP_017990194.1">
    <property type="nucleotide sequence ID" value="XM_018137336.1"/>
</dbReference>
<dbReference type="Gene3D" id="3.40.1350.10">
    <property type="match status" value="1"/>
</dbReference>
<gene>
    <name evidence="3" type="ORF">Malapachy_2850</name>
</gene>
<evidence type="ECO:0000256" key="1">
    <source>
        <dbReference type="ARBA" id="ARBA00004173"/>
    </source>
</evidence>
<keyword evidence="4" id="KW-1185">Reference proteome</keyword>
<dbReference type="InterPro" id="IPR018828">
    <property type="entry name" value="RRG7"/>
</dbReference>
<accession>A0A0M9VMR9</accession>
<dbReference type="PANTHER" id="PTHR28133">
    <property type="entry name" value="REQUIRED FOR RESPIRATORY GROWTH PROTEIN 7, MITOCHONDRIAL"/>
    <property type="match status" value="1"/>
</dbReference>
<dbReference type="PANTHER" id="PTHR28133:SF1">
    <property type="entry name" value="REQUIRED FOR RESPIRATORY GROWTH PROTEIN 7, MITOCHONDRIAL"/>
    <property type="match status" value="1"/>
</dbReference>
<organism evidence="3 4">
    <name type="scientific">Malassezia pachydermatis</name>
    <dbReference type="NCBI Taxonomy" id="77020"/>
    <lineage>
        <taxon>Eukaryota</taxon>
        <taxon>Fungi</taxon>
        <taxon>Dikarya</taxon>
        <taxon>Basidiomycota</taxon>
        <taxon>Ustilaginomycotina</taxon>
        <taxon>Malasseziomycetes</taxon>
        <taxon>Malasseziales</taxon>
        <taxon>Malasseziaceae</taxon>
        <taxon>Malassezia</taxon>
    </lineage>
</organism>
<comment type="subcellular location">
    <subcellularLocation>
        <location evidence="1">Mitochondrion</location>
    </subcellularLocation>
</comment>
<dbReference type="Pfam" id="PF10356">
    <property type="entry name" value="RRG7"/>
    <property type="match status" value="2"/>
</dbReference>
<dbReference type="GO" id="GO:0003676">
    <property type="term" value="F:nucleic acid binding"/>
    <property type="evidence" value="ECO:0007669"/>
    <property type="project" value="InterPro"/>
</dbReference>
<keyword evidence="2" id="KW-0496">Mitochondrion</keyword>
<comment type="caution">
    <text evidence="3">The sequence shown here is derived from an EMBL/GenBank/DDBJ whole genome shotgun (WGS) entry which is preliminary data.</text>
</comment>
<reference evidence="3 4" key="1">
    <citation type="submission" date="2015-07" db="EMBL/GenBank/DDBJ databases">
        <title>Draft Genome Sequence of Malassezia furfur CBS1878 and Malassezia pachydermatis CBS1879.</title>
        <authorList>
            <person name="Triana S."/>
            <person name="Ohm R."/>
            <person name="Gonzalez A."/>
            <person name="DeCock H."/>
            <person name="Restrepo S."/>
            <person name="Celis A."/>
        </authorList>
    </citation>
    <scope>NUCLEOTIDE SEQUENCE [LARGE SCALE GENOMIC DNA]</scope>
    <source>
        <strain evidence="3 4">CBS 1879</strain>
    </source>
</reference>
<evidence type="ECO:0000313" key="3">
    <source>
        <dbReference type="EMBL" id="KOS12562.1"/>
    </source>
</evidence>
<dbReference type="InterPro" id="IPR011856">
    <property type="entry name" value="tRNA_endonuc-like_dom_sf"/>
</dbReference>
<sequence>MAVAAATRGAAYEMACLHTLTPWLSMRLHRTGGAGDRGIDLQGWWDVPQVAQSTSTCGSVRVLVQCKAEKKAIGPSVVRELEGTTFRAICENQGRAADLATSLPASSVTTPVLGLLASFSGFSKQAILHARSSRVPLLLLHLCTPSPSIEETERLTCRGFVWNDALAGPQGLLRGRYEAVWTSTSPTSYTPSRLSLYCDGIRVA</sequence>
<name>A0A0M9VMR9_9BASI</name>